<evidence type="ECO:0000256" key="3">
    <source>
        <dbReference type="ARBA" id="ARBA00022448"/>
    </source>
</evidence>
<dbReference type="KEGG" id="tpp:TPASS_0414"/>
<keyword evidence="7 8" id="KW-0472">Membrane</keyword>
<evidence type="ECO:0000256" key="1">
    <source>
        <dbReference type="ARBA" id="ARBA00004651"/>
    </source>
</evidence>
<dbReference type="InterPro" id="IPR001463">
    <property type="entry name" value="Na/Ala_symport"/>
</dbReference>
<evidence type="ECO:0000313" key="9">
    <source>
        <dbReference type="EMBL" id="ACD70840.1"/>
    </source>
</evidence>
<dbReference type="PATRIC" id="fig|455434.6.peg.416"/>
<organism evidence="9 10">
    <name type="scientific">Treponema pallidum subsp. pallidum (strain SS14)</name>
    <dbReference type="NCBI Taxonomy" id="455434"/>
    <lineage>
        <taxon>Bacteria</taxon>
        <taxon>Pseudomonadati</taxon>
        <taxon>Spirochaetota</taxon>
        <taxon>Spirochaetia</taxon>
        <taxon>Spirochaetales</taxon>
        <taxon>Treponemataceae</taxon>
        <taxon>Treponema</taxon>
    </lineage>
</organism>
<dbReference type="NCBIfam" id="TIGR00835">
    <property type="entry name" value="agcS"/>
    <property type="match status" value="1"/>
</dbReference>
<dbReference type="GO" id="GO:0005886">
    <property type="term" value="C:plasma membrane"/>
    <property type="evidence" value="ECO:0007669"/>
    <property type="project" value="UniProtKB-SubCell"/>
</dbReference>
<dbReference type="GO" id="GO:0005283">
    <property type="term" value="F:amino acid:sodium symporter activity"/>
    <property type="evidence" value="ECO:0007669"/>
    <property type="project" value="InterPro"/>
</dbReference>
<dbReference type="Gene3D" id="1.20.1740.10">
    <property type="entry name" value="Amino acid/polyamine transporter I"/>
    <property type="match status" value="1"/>
</dbReference>
<dbReference type="EMBL" id="CP000805">
    <property type="protein sequence ID" value="ACD70840.1"/>
    <property type="molecule type" value="Genomic_DNA"/>
</dbReference>
<dbReference type="Pfam" id="PF01235">
    <property type="entry name" value="Na_Ala_symp"/>
    <property type="match status" value="1"/>
</dbReference>
<keyword evidence="3 8" id="KW-0813">Transport</keyword>
<name>A0A0H3BKF8_TREPS</name>
<keyword evidence="4 8" id="KW-1003">Cell membrane</keyword>
<feature type="transmembrane region" description="Helical" evidence="8">
    <location>
        <begin position="246"/>
        <end position="265"/>
    </location>
</feature>
<feature type="transmembrane region" description="Helical" evidence="8">
    <location>
        <begin position="187"/>
        <end position="209"/>
    </location>
</feature>
<evidence type="ECO:0000256" key="6">
    <source>
        <dbReference type="ARBA" id="ARBA00022989"/>
    </source>
</evidence>
<keyword evidence="5 8" id="KW-0812">Transmembrane</keyword>
<feature type="transmembrane region" description="Helical" evidence="8">
    <location>
        <begin position="310"/>
        <end position="333"/>
    </location>
</feature>
<dbReference type="PRINTS" id="PR00175">
    <property type="entry name" value="NAALASMPORT"/>
</dbReference>
<comment type="similarity">
    <text evidence="2 8">Belongs to the alanine or glycine:cation symporter (AGCS) (TC 2.A.25) family.</text>
</comment>
<evidence type="ECO:0000256" key="4">
    <source>
        <dbReference type="ARBA" id="ARBA00022475"/>
    </source>
</evidence>
<comment type="subcellular location">
    <subcellularLocation>
        <location evidence="1 8">Cell membrane</location>
        <topology evidence="1 8">Multi-pass membrane protein</topology>
    </subcellularLocation>
</comment>
<proteinExistence type="inferred from homology"/>
<feature type="transmembrane region" description="Helical" evidence="8">
    <location>
        <begin position="353"/>
        <end position="376"/>
    </location>
</feature>
<evidence type="ECO:0000256" key="7">
    <source>
        <dbReference type="ARBA" id="ARBA00023136"/>
    </source>
</evidence>
<reference evidence="9 10" key="1">
    <citation type="journal article" date="2008" name="BMC Microbiol.">
        <title>Complete genome sequence of Treponema pallidum ssp. pallidum strain SS14 determined with oligonucleotide arrays.</title>
        <authorList>
            <person name="Matejkova P."/>
            <person name="Strouhal M."/>
            <person name="Smajs D."/>
            <person name="Norris S.J."/>
            <person name="Palzkill T."/>
            <person name="Petrosino J.F."/>
            <person name="Sodergren E."/>
            <person name="Norton J.E."/>
            <person name="Singh J."/>
            <person name="Richmond T.A."/>
            <person name="Molla M.N."/>
            <person name="Albert T.J."/>
            <person name="Weinstock G.M."/>
        </authorList>
    </citation>
    <scope>NUCLEOTIDE SEQUENCE [LARGE SCALE GENOMIC DNA]</scope>
    <source>
        <strain evidence="9 10">SS14</strain>
    </source>
</reference>
<keyword evidence="6 8" id="KW-1133">Transmembrane helix</keyword>
<gene>
    <name evidence="9" type="primary">dagA</name>
    <name evidence="9" type="ordered locus">TPASS_0414</name>
</gene>
<accession>A0A0H3BKF8</accession>
<feature type="transmembrane region" description="Helical" evidence="8">
    <location>
        <begin position="419"/>
        <end position="435"/>
    </location>
</feature>
<evidence type="ECO:0000313" key="10">
    <source>
        <dbReference type="Proteomes" id="UP000001202"/>
    </source>
</evidence>
<feature type="transmembrane region" description="Helical" evidence="8">
    <location>
        <begin position="143"/>
        <end position="167"/>
    </location>
</feature>
<evidence type="ECO:0000256" key="2">
    <source>
        <dbReference type="ARBA" id="ARBA00009261"/>
    </source>
</evidence>
<dbReference type="Proteomes" id="UP000001202">
    <property type="component" value="Chromosome"/>
</dbReference>
<keyword evidence="8" id="KW-0769">Symport</keyword>
<feature type="transmembrane region" description="Helical" evidence="8">
    <location>
        <begin position="396"/>
        <end position="413"/>
    </location>
</feature>
<feature type="transmembrane region" description="Helical" evidence="8">
    <location>
        <begin position="20"/>
        <end position="45"/>
    </location>
</feature>
<evidence type="ECO:0000256" key="8">
    <source>
        <dbReference type="RuleBase" id="RU363064"/>
    </source>
</evidence>
<dbReference type="PANTHER" id="PTHR30330">
    <property type="entry name" value="AGSS FAMILY TRANSPORTER, SODIUM-ALANINE"/>
    <property type="match status" value="1"/>
</dbReference>
<dbReference type="PANTHER" id="PTHR30330:SF3">
    <property type="entry name" value="TRANSCRIPTIONAL REGULATOR, LRP FAMILY"/>
    <property type="match status" value="1"/>
</dbReference>
<feature type="transmembrane region" description="Helical" evidence="8">
    <location>
        <begin position="66"/>
        <end position="92"/>
    </location>
</feature>
<protein>
    <submittedName>
        <fullName evidence="9">D-alanine glycine permease</fullName>
    </submittedName>
</protein>
<dbReference type="AlphaFoldDB" id="A0A0H3BKF8"/>
<sequence>MGVVEWVGEWMHAVVWSFPMVVLLLGTGCYVTVCMKFFPVVRLWYVLRQTIGGRGGKKGGSGEVSAFRAVSTALAATLGSGNIVGVATAIAIGGPGAIFWIWVTGIFGMGTKFVEVVLAVYYRRQTGDGRFVGGPMYYLKDGVGVPGAGVLASLFCIFSVIASFGIGNMTQSNSVALVFEDVFCVDVRVTGAVLMVLVGLVSVGGLKSISWVTGVMVPGMAILYVCVGVVLVCCNTRQLVPVCWDIVSGAFAGTAAVGGFAGSVVRQAIAVGISRGVAVNEAGLGTAPIAHAAAITDHPVRQGLWGIFEVFVGTMVVSSVTAFAILLTGVWQGGASGAALTVQSFERGLPFGIGQYVVGVSVPLFAFTTMLGWLYYGERCAEFLCGPRVCPLYRAVWLPFVYVGAVGSLSSVWNISDAFNGLMALPNLVGLLFLARQGMRLREEFFAQQEG</sequence>
<evidence type="ECO:0000256" key="5">
    <source>
        <dbReference type="ARBA" id="ARBA00022692"/>
    </source>
</evidence>
<feature type="transmembrane region" description="Helical" evidence="8">
    <location>
        <begin position="98"/>
        <end position="122"/>
    </location>
</feature>
<feature type="transmembrane region" description="Helical" evidence="8">
    <location>
        <begin position="221"/>
        <end position="240"/>
    </location>
</feature>